<keyword evidence="1" id="KW-0812">Transmembrane</keyword>
<keyword evidence="3" id="KW-1185">Reference proteome</keyword>
<reference evidence="2" key="1">
    <citation type="submission" date="2023-06" db="EMBL/GenBank/DDBJ databases">
        <title>Uncultivated large filamentous bacteria from sulfidic sediments reveal new species and different genomic features in energy metabolism and defense.</title>
        <authorList>
            <person name="Fonseca A."/>
        </authorList>
    </citation>
    <scope>NUCLEOTIDE SEQUENCE</scope>
    <source>
        <strain evidence="2">HSG4</strain>
    </source>
</reference>
<organism evidence="2 3">
    <name type="scientific">Candidatus Marithioploca araucensis</name>
    <dbReference type="NCBI Taxonomy" id="70273"/>
    <lineage>
        <taxon>Bacteria</taxon>
        <taxon>Pseudomonadati</taxon>
        <taxon>Pseudomonadota</taxon>
        <taxon>Gammaproteobacteria</taxon>
        <taxon>Thiotrichales</taxon>
        <taxon>Thiotrichaceae</taxon>
        <taxon>Candidatus Marithioploca</taxon>
    </lineage>
</organism>
<feature type="transmembrane region" description="Helical" evidence="1">
    <location>
        <begin position="15"/>
        <end position="44"/>
    </location>
</feature>
<accession>A0ABT7VUT1</accession>
<evidence type="ECO:0000256" key="1">
    <source>
        <dbReference type="SAM" id="Phobius"/>
    </source>
</evidence>
<proteinExistence type="predicted"/>
<evidence type="ECO:0000313" key="3">
    <source>
        <dbReference type="Proteomes" id="UP001171945"/>
    </source>
</evidence>
<keyword evidence="1" id="KW-0472">Membrane</keyword>
<sequence>MRWHQLHDWMEKSLFLLLSAVVMTGLSFFNDSLYFLAIVCTTILMIHPPQFLSKKWYFPVLGLVLFSFAILSLTKFTVFILVMFCMTSISIVLWQKYSFKTAAKTLIIFMIMLMGVWILCKQSLLNIPTFITTSLEMARGYSEAMSIEPNIFLVWWAIFGITVTSILVIFNCLIQPRELGQFISGGIILLTLFLSWKAGLSVQMSFMSSHFFVLL</sequence>
<comment type="caution">
    <text evidence="2">The sequence shown here is derived from an EMBL/GenBank/DDBJ whole genome shotgun (WGS) entry which is preliminary data.</text>
</comment>
<feature type="transmembrane region" description="Helical" evidence="1">
    <location>
        <begin position="186"/>
        <end position="206"/>
    </location>
</feature>
<evidence type="ECO:0000313" key="2">
    <source>
        <dbReference type="EMBL" id="MDM8563303.1"/>
    </source>
</evidence>
<feature type="transmembrane region" description="Helical" evidence="1">
    <location>
        <begin position="151"/>
        <end position="174"/>
    </location>
</feature>
<protein>
    <submittedName>
        <fullName evidence="2">Uncharacterized protein</fullName>
    </submittedName>
</protein>
<gene>
    <name evidence="2" type="ORF">QUF54_08115</name>
</gene>
<dbReference type="Proteomes" id="UP001171945">
    <property type="component" value="Unassembled WGS sequence"/>
</dbReference>
<keyword evidence="1" id="KW-1133">Transmembrane helix</keyword>
<name>A0ABT7VUT1_9GAMM</name>
<feature type="transmembrane region" description="Helical" evidence="1">
    <location>
        <begin position="106"/>
        <end position="131"/>
    </location>
</feature>
<dbReference type="EMBL" id="JAUCGM010000564">
    <property type="protein sequence ID" value="MDM8563303.1"/>
    <property type="molecule type" value="Genomic_DNA"/>
</dbReference>